<evidence type="ECO:0000313" key="2">
    <source>
        <dbReference type="EMBL" id="PMD31310.1"/>
    </source>
</evidence>
<sequence>MSMRNEMIRRWKERRTASGTSTLTDASAAITRPTTAADSEAEAEFRNHALPKIIEAAVVAAFSSDHFREAVASMVDPAFTRQHDKLNQLKLASLNLESMVQARLDELPSLLQPAIDHMTTFKVPGNEKELEKLAAGQEGCLHLLELFGEKIGGIEEQLQGFDGRVKALEEKVVNADLRSAIRFGEISNEFQDRNTTLTDRLWELEREVGGKVDGQQRRIVGLSEDFGKGMRKIQEKISDLEALQSGPKDEGSTSNDDLLERIEKMSKSLSKIDAMESSLRRDIHAVNNKVSSIDISSLDSYPRRLEAIERTMSSFKDDFAAQRNLASVDSKLLSANNARLDTVASNVTKLGFLLESVKEEISDDDAAQSQTEKLEAFDVKMAELIGSVAAVQQHVTSLDTSALTSHSAKLGDLTMGLNRVEDQLKHVGSLHNSALESHSKQLGDLSLSLTRIEDQVKLVDTAPLASHSERLGEISAGMALIEGHLKQVDTTPLASHSERLGDLVSGLALIQNYLKQVDTTPLASYSETLFEIESRIAEMREIIDTKFSSQAESLSILNEKVLSLPHSSKVDLILEDLKETKISTSTGIESLSDTVKKILDNSLATEDALSSQSTTLENTSQALRAFKTETSDALRPISSNVDYIRSQFNFGEDTLTSTIANMSEEFHKIMAMVGDQDSETSTALAKITSAVEASHFDQDALAETLSKNLSGTLIEIKSSIQEMHGSQREIHKNIQSMHGSTMSELRHKDASILAEVQKSNTSHAEHAAQLGKLKASADAHSKSIEGGFASLETLGKESHTHLDLILTTLDAAKSTNAAHATNLKELLSSHKKNSASLEELQAASSQLLGEQQKLVPFAETQASAIATLQDSVSRKEDLESLRTNVNVVLELLGRHSTALEAVSTNESIASLSKQVSESRDKTISSSYSIQEELNSLKSLLETSSAVGKEVAAGNSTVRDHVVEVLEEVRSTKKSIEENSSATRTESAALLEGLLGLKVLAEESQVSSELAQVKGLVQEVKEGVKVAESALETQLKSIIENGESVSSTLTTTLGSIESLKETSSTAPVLERIANLKALVDDIDVNLASVTPEILVGTKAIEHAMISYARTIAEMNSHIQTVKDDPTTSLILTEIGTIKENEKKNADNLLAVNDSLTTMASKIKDSNDATSESIQQVHSTIVKGGASREATNEALTADLKRLETTLTTSSNELREELRIVNTAVQVNGQVIGTSYSKLSDLNTAISKIDTDITSIHAEHLPKLSQDIQAINLSKLNTAAATTEKELASITTTLDQLSQLSKGHDALVTALDGKISQGNDLTTTSITKLQASLQTIDTTINQSAQTSSKSHSLLQSQNPLLETINSSLASSAASTTNTLSALTTTLDSITTELNTITPAVRINSAAISRVDRAVLETGAQIKSVVLDGSAKTSREIDAALEQIDESLHDSNTRLMGISDFEIPRVEQGIKELEGLIERELDGSVREAKKNGSMLGVIGARVVGTQKLFDEMVENHERREEVHGGRSWEGSGVLTPGGHLGAGGSLRHGRGEFKRLGSTRFRSHSNASSGKETSGSGVKGGHT</sequence>
<feature type="region of interest" description="Disordered" evidence="1">
    <location>
        <begin position="1513"/>
        <end position="1579"/>
    </location>
</feature>
<feature type="compositionally biased region" description="Basic and acidic residues" evidence="1">
    <location>
        <begin position="1"/>
        <end position="16"/>
    </location>
</feature>
<dbReference type="STRING" id="1149755.A0A2J6QYH1"/>
<proteinExistence type="predicted"/>
<name>A0A2J6QYH1_HYAVF</name>
<reference evidence="2 3" key="1">
    <citation type="submission" date="2016-04" db="EMBL/GenBank/DDBJ databases">
        <title>A degradative enzymes factory behind the ericoid mycorrhizal symbiosis.</title>
        <authorList>
            <consortium name="DOE Joint Genome Institute"/>
            <person name="Martino E."/>
            <person name="Morin E."/>
            <person name="Grelet G."/>
            <person name="Kuo A."/>
            <person name="Kohler A."/>
            <person name="Daghino S."/>
            <person name="Barry K."/>
            <person name="Choi C."/>
            <person name="Cichocki N."/>
            <person name="Clum A."/>
            <person name="Copeland A."/>
            <person name="Hainaut M."/>
            <person name="Haridas S."/>
            <person name="Labutti K."/>
            <person name="Lindquist E."/>
            <person name="Lipzen A."/>
            <person name="Khouja H.-R."/>
            <person name="Murat C."/>
            <person name="Ohm R."/>
            <person name="Olson A."/>
            <person name="Spatafora J."/>
            <person name="Veneault-Fourrey C."/>
            <person name="Henrissat B."/>
            <person name="Grigoriev I."/>
            <person name="Martin F."/>
            <person name="Perotto S."/>
        </authorList>
    </citation>
    <scope>NUCLEOTIDE SEQUENCE [LARGE SCALE GENOMIC DNA]</scope>
    <source>
        <strain evidence="2 3">F</strain>
    </source>
</reference>
<evidence type="ECO:0000256" key="1">
    <source>
        <dbReference type="SAM" id="MobiDB-lite"/>
    </source>
</evidence>
<dbReference type="Proteomes" id="UP000235786">
    <property type="component" value="Unassembled WGS sequence"/>
</dbReference>
<feature type="compositionally biased region" description="Polar residues" evidence="1">
    <location>
        <begin position="1560"/>
        <end position="1572"/>
    </location>
</feature>
<gene>
    <name evidence="2" type="ORF">L207DRAFT_519563</name>
</gene>
<dbReference type="OrthoDB" id="3548731at2759"/>
<feature type="compositionally biased region" description="Basic and acidic residues" evidence="1">
    <location>
        <begin position="1513"/>
        <end position="1522"/>
    </location>
</feature>
<protein>
    <submittedName>
        <fullName evidence="2">Uncharacterized protein</fullName>
    </submittedName>
</protein>
<keyword evidence="3" id="KW-1185">Reference proteome</keyword>
<accession>A0A2J6QYH1</accession>
<dbReference type="EMBL" id="KZ613963">
    <property type="protein sequence ID" value="PMD31310.1"/>
    <property type="molecule type" value="Genomic_DNA"/>
</dbReference>
<evidence type="ECO:0000313" key="3">
    <source>
        <dbReference type="Proteomes" id="UP000235786"/>
    </source>
</evidence>
<organism evidence="2 3">
    <name type="scientific">Hyaloscypha variabilis (strain UAMH 11265 / GT02V1 / F)</name>
    <name type="common">Meliniomyces variabilis</name>
    <dbReference type="NCBI Taxonomy" id="1149755"/>
    <lineage>
        <taxon>Eukaryota</taxon>
        <taxon>Fungi</taxon>
        <taxon>Dikarya</taxon>
        <taxon>Ascomycota</taxon>
        <taxon>Pezizomycotina</taxon>
        <taxon>Leotiomycetes</taxon>
        <taxon>Helotiales</taxon>
        <taxon>Hyaloscyphaceae</taxon>
        <taxon>Hyaloscypha</taxon>
        <taxon>Hyaloscypha variabilis</taxon>
    </lineage>
</organism>
<feature type="region of interest" description="Disordered" evidence="1">
    <location>
        <begin position="1"/>
        <end position="39"/>
    </location>
</feature>